<evidence type="ECO:0000256" key="2">
    <source>
        <dbReference type="ARBA" id="ARBA00022676"/>
    </source>
</evidence>
<dbReference type="GO" id="GO:0008194">
    <property type="term" value="F:UDP-glycosyltransferase activity"/>
    <property type="evidence" value="ECO:0007669"/>
    <property type="project" value="InterPro"/>
</dbReference>
<comment type="similarity">
    <text evidence="1">Belongs to the glycosyltransferase 28 family.</text>
</comment>
<evidence type="ECO:0000259" key="4">
    <source>
        <dbReference type="Pfam" id="PF06722"/>
    </source>
</evidence>
<organism evidence="6 7">
    <name type="scientific">Actinophytocola xanthii</name>
    <dbReference type="NCBI Taxonomy" id="1912961"/>
    <lineage>
        <taxon>Bacteria</taxon>
        <taxon>Bacillati</taxon>
        <taxon>Actinomycetota</taxon>
        <taxon>Actinomycetes</taxon>
        <taxon>Pseudonocardiales</taxon>
        <taxon>Pseudonocardiaceae</taxon>
    </lineage>
</organism>
<evidence type="ECO:0000259" key="5">
    <source>
        <dbReference type="Pfam" id="PF21036"/>
    </source>
</evidence>
<dbReference type="PANTHER" id="PTHR48050:SF13">
    <property type="entry name" value="STEROL 3-BETA-GLUCOSYLTRANSFERASE UGT80A2"/>
    <property type="match status" value="1"/>
</dbReference>
<dbReference type="InterPro" id="IPR048284">
    <property type="entry name" value="EryCIII-like_N"/>
</dbReference>
<dbReference type="RefSeq" id="WP_075125781.1">
    <property type="nucleotide sequence ID" value="NZ_MSIE01000019.1"/>
</dbReference>
<dbReference type="AlphaFoldDB" id="A0A1Q8CS35"/>
<dbReference type="Pfam" id="PF21036">
    <property type="entry name" value="EryCIII-like_N"/>
    <property type="match status" value="1"/>
</dbReference>
<dbReference type="InterPro" id="IPR010610">
    <property type="entry name" value="EryCIII-like_C"/>
</dbReference>
<dbReference type="Pfam" id="PF06722">
    <property type="entry name" value="EryCIII-like_C"/>
    <property type="match status" value="1"/>
</dbReference>
<keyword evidence="2" id="KW-0328">Glycosyltransferase</keyword>
<comment type="caution">
    <text evidence="6">The sequence shown here is derived from an EMBL/GenBank/DDBJ whole genome shotgun (WGS) entry which is preliminary data.</text>
</comment>
<evidence type="ECO:0000313" key="7">
    <source>
        <dbReference type="Proteomes" id="UP000185596"/>
    </source>
</evidence>
<dbReference type="InterPro" id="IPR002213">
    <property type="entry name" value="UDP_glucos_trans"/>
</dbReference>
<dbReference type="Proteomes" id="UP000185596">
    <property type="component" value="Unassembled WGS sequence"/>
</dbReference>
<dbReference type="OrthoDB" id="5488434at2"/>
<dbReference type="CDD" id="cd03784">
    <property type="entry name" value="GT1_Gtf-like"/>
    <property type="match status" value="1"/>
</dbReference>
<accession>A0A1Q8CS35</accession>
<dbReference type="GO" id="GO:0017000">
    <property type="term" value="P:antibiotic biosynthetic process"/>
    <property type="evidence" value="ECO:0007669"/>
    <property type="project" value="UniProtKB-ARBA"/>
</dbReference>
<protein>
    <submittedName>
        <fullName evidence="6">Uncharacterized protein</fullName>
    </submittedName>
</protein>
<feature type="domain" description="Erythromycin biosynthesis protein CIII-like C-terminal" evidence="4">
    <location>
        <begin position="267"/>
        <end position="408"/>
    </location>
</feature>
<evidence type="ECO:0000256" key="1">
    <source>
        <dbReference type="ARBA" id="ARBA00006962"/>
    </source>
</evidence>
<sequence length="414" mass="46092">MRVLFTIFPATAHLHPIVPLAWALQNEGHEVRVAAHPSMADAIARTGLTAIPFGDNEMVRHIVEFNSNPDKLDTLNDRLVLRCEPDEPWHDAWLALIGAFTSYTPALDELVEVCRQWRPDLVLWDPLCVPASIAARTCGAAHARFLWGQDNVGWLWERFAEREPDTCPPMVNGSLDWLMAPMLERHGMEFEPELLLGQWTVDPRPDSWRVPVDLEYVPVRWVPYNGGGAVEDWVSTPPERPRVVLTLGVGGRGRLLFSEAGHPLPDVVRELATLDIELVVTLPASSFDGDVPDNVRIVDYVPLNQLLPSCSAIIHHGGDGTALAAGTFEVPQLVTSVPFWAEENVGRHLTDQGVGLVVNPAGLTAGVLREQLSRLLEEPQFAKSAVAFHEELRRRRGLHEVVPVLEELTARHRR</sequence>
<dbReference type="PANTHER" id="PTHR48050">
    <property type="entry name" value="STEROL 3-BETA-GLUCOSYLTRANSFERASE"/>
    <property type="match status" value="1"/>
</dbReference>
<keyword evidence="3" id="KW-0808">Transferase</keyword>
<evidence type="ECO:0000256" key="3">
    <source>
        <dbReference type="ARBA" id="ARBA00022679"/>
    </source>
</evidence>
<dbReference type="InterPro" id="IPR050426">
    <property type="entry name" value="Glycosyltransferase_28"/>
</dbReference>
<proteinExistence type="inferred from homology"/>
<dbReference type="SUPFAM" id="SSF53756">
    <property type="entry name" value="UDP-Glycosyltransferase/glycogen phosphorylase"/>
    <property type="match status" value="1"/>
</dbReference>
<feature type="domain" description="Erythromycin biosynthesis protein CIII-like N-terminal" evidence="5">
    <location>
        <begin position="22"/>
        <end position="248"/>
    </location>
</feature>
<dbReference type="STRING" id="1912961.BU204_12350"/>
<dbReference type="Gene3D" id="3.40.50.2000">
    <property type="entry name" value="Glycogen Phosphorylase B"/>
    <property type="match status" value="2"/>
</dbReference>
<name>A0A1Q8CS35_9PSEU</name>
<dbReference type="GO" id="GO:0016758">
    <property type="term" value="F:hexosyltransferase activity"/>
    <property type="evidence" value="ECO:0007669"/>
    <property type="project" value="UniProtKB-ARBA"/>
</dbReference>
<reference evidence="6 7" key="1">
    <citation type="submission" date="2016-12" db="EMBL/GenBank/DDBJ databases">
        <title>The draft genome sequence of Actinophytocola sp. 11-183.</title>
        <authorList>
            <person name="Wang W."/>
            <person name="Yuan L."/>
        </authorList>
    </citation>
    <scope>NUCLEOTIDE SEQUENCE [LARGE SCALE GENOMIC DNA]</scope>
    <source>
        <strain evidence="6 7">11-183</strain>
    </source>
</reference>
<gene>
    <name evidence="6" type="ORF">BU204_12350</name>
</gene>
<evidence type="ECO:0000313" key="6">
    <source>
        <dbReference type="EMBL" id="OLF17182.1"/>
    </source>
</evidence>
<dbReference type="EMBL" id="MSIE01000019">
    <property type="protein sequence ID" value="OLF17182.1"/>
    <property type="molecule type" value="Genomic_DNA"/>
</dbReference>
<keyword evidence="7" id="KW-1185">Reference proteome</keyword>